<evidence type="ECO:0000256" key="1">
    <source>
        <dbReference type="SAM" id="SignalP"/>
    </source>
</evidence>
<dbReference type="EMBL" id="LJOD01000021">
    <property type="protein sequence ID" value="KPE49213.1"/>
    <property type="molecule type" value="Genomic_DNA"/>
</dbReference>
<evidence type="ECO:0008006" key="4">
    <source>
        <dbReference type="Google" id="ProtNLM"/>
    </source>
</evidence>
<gene>
    <name evidence="2" type="ORF">AOB46_21125</name>
</gene>
<keyword evidence="1" id="KW-0732">Signal</keyword>
<evidence type="ECO:0000313" key="2">
    <source>
        <dbReference type="EMBL" id="KPE49213.1"/>
    </source>
</evidence>
<dbReference type="RefSeq" id="WP_062703141.1">
    <property type="nucleotide sequence ID" value="NZ_LJOD01000021.1"/>
</dbReference>
<organism evidence="2 3">
    <name type="scientific">Chryseobacterium indologenes</name>
    <name type="common">Flavobacterium indologenes</name>
    <dbReference type="NCBI Taxonomy" id="253"/>
    <lineage>
        <taxon>Bacteria</taxon>
        <taxon>Pseudomonadati</taxon>
        <taxon>Bacteroidota</taxon>
        <taxon>Flavobacteriia</taxon>
        <taxon>Flavobacteriales</taxon>
        <taxon>Weeksellaceae</taxon>
        <taxon>Chryseobacterium group</taxon>
        <taxon>Chryseobacterium</taxon>
    </lineage>
</organism>
<comment type="caution">
    <text evidence="2">The sequence shown here is derived from an EMBL/GenBank/DDBJ whole genome shotgun (WGS) entry which is preliminary data.</text>
</comment>
<accession>A0A0N0IU06</accession>
<feature type="chain" id="PRO_5005851793" description="PKD domain-containing protein" evidence="1">
    <location>
        <begin position="20"/>
        <end position="1859"/>
    </location>
</feature>
<sequence>MKIKLYFVLLLLISGSIFAQNNYYWVGGAGNWSDLNHWRIGSSTGQQATIIPSRYDNVYFTSGSGFTASGGSISATPSVIAKDFIIDDSFTGKLNFSQGTIFNIYGNLKWKGNVGSYYNMIMNLYSDSANPSPNTIDIPGNLIDPGYLSLSYQSSINFLGTGSFKLISDFYTTGYFSFTIGGSSVFDPNNKNIRVTGDINYNSTAVSDFGTTQLTSINGTATYTPAANLTQATVSGQLSIPSTQDIKKIIMRSQISVGTYLKADNITGASGGQLNTTTGTGQYEINTLSLSGSGNYNIGTSNVSYNIAKIKINTLTTDSGTTNFYAAENEINTCSLGNGVSRFYFGNMARYTINNLILNGGDCLFNSTANSGFFNVTQTLTANLSCKNPALPVFGGMNSSYFANLIIPAGINSGSGANFLGYTFSNTLLSGGAAATAAIDGGGNTGNITYTGLTGKTYYRIGAGAWDDPSKWSFSSGGASANCVPTMYDDVVFDINSGFTAGNNVITNPVGNVAYFRNMTWNNAPGNPVYGVTNNYIYGNIYLQKDMTTSSGLFSFQKYKTTDPPVVRYMNFEGQTVNRILIFNINDEFRLLPASWGAPYDVSVTSEFNFNESNMVSALVSSLSADGRKISVGGSFRLGGKNVSIDNALIRTSALYVSTAQQINAPNTAVYISNTYNGRYYSANPNHFFGSIYQEGNSTVTFSDMKANLFQINSGSYTTLVNTNTVKSVNINAPSNITFNTYANLRATDTFVYNRADCDLHASLTGNGGSNLILGNSINGTGFVELNRMMISGINAVYVNPVAGAKPVNANNSIDNGSNSGINFTLPTAKNFYWKGGNGNWNDLSHWSMDPSSARVTANCGLPTIYDNVFFDQYSGFSTTNITGINLENNVQVNNLTFSGLPASARSYFAGSNNNYSMGINGDLTLHPGYYDAGYFSGFIFINSAGKAAGINKAVYPNGGSAYFTFSGNANWKVYRGTGPYDINGGNINQNNTAGTLDLTGTILNLNNASFNGKEVLLSNSDISLRAFVVNTQLPVISNNSILKINSVLGGQSNFSANNLAHYFERIDYKSTNLNTTAYFSMQGGLVNHFNMLQGTFYTQPYALQITGLNVNHLNIQKTNSVILASNITVNNSMLLQGGCLEDERVIFSGDNSVRQIIISSYNPTDFVIDRVQLRNVSSSGGQTYITSSSKNLGGVAGFSFSDTLTSAPRDLYWIGGQGEWNDPLHWSLTSGGVPVTGCNPPRANDNVFFDQNSGFTASQKSITITGTNAFANNVTFNNAPNSPNLGVYSSNSSYYLNVYGNLTLQPVMTTLSSNSFINMVQDPALVKARYIDTKGVNVNIAINADKDSFELLSPYLGNITGTNVKGFKTNNFPITGGVNFNYNQNVSPVLDLGQSVISTGSYSFTVNGGGIPVTINAEGSKITTQNFAVTIPNISDFNEVIITGYGTLNGGSTVHNFNKVTFLGGTGTSTLTSAGRYKTLYFNPGNYTIAGGQVITENLFMTGTPCNRINISRTAASGQSLITLDPAASYTMFYASVRDMNFSRMVSAYGNSQDLGNTNNLTIVPTNVQAAGFGGNKTLCASEFPKTYDAATLFGTDANASYTWTKVNQPGGGVISTSPLVTFTQPGNYSVKVVYAQDGCNITENFTISSVTMPVDNTVVTPVSAVQQTTGDVQVKFKGSLAQTYIFTYSVNNGQDQDITSAANGEALILHPKSQAGTFVYRLKSIRFASGEACPLALNNKNIVVNINPECTVPGVTMLINGILRGCTASMGARRLSEVNPVTVVNPPIDAGATKLIPGAGITVKEGSDVLMIRNIDALPETLTLPAQKPHVQGAVIYHNDHFYEGIENGKWIRVDND</sequence>
<dbReference type="Proteomes" id="UP000037953">
    <property type="component" value="Unassembled WGS sequence"/>
</dbReference>
<reference evidence="2 3" key="1">
    <citation type="journal article" date="2015" name="Genom Data">
        <title>Draft genome sequence of a multidrug-resistant Chryseobacterium indologenes isolate from Malaysia.</title>
        <authorList>
            <person name="Yu C.Y."/>
            <person name="Ang G.Y."/>
            <person name="Cheng H.J."/>
            <person name="Cheong Y.M."/>
            <person name="Yin W.F."/>
            <person name="Chan K.G."/>
        </authorList>
    </citation>
    <scope>NUCLEOTIDE SEQUENCE [LARGE SCALE GENOMIC DNA]</scope>
    <source>
        <strain evidence="2 3">CI_885</strain>
    </source>
</reference>
<protein>
    <recommendedName>
        <fullName evidence="4">PKD domain-containing protein</fullName>
    </recommendedName>
</protein>
<proteinExistence type="predicted"/>
<dbReference type="PATRIC" id="fig|253.9.peg.2632"/>
<dbReference type="OrthoDB" id="7794186at2"/>
<evidence type="ECO:0000313" key="3">
    <source>
        <dbReference type="Proteomes" id="UP000037953"/>
    </source>
</evidence>
<name>A0A0N0IU06_CHRID</name>
<feature type="signal peptide" evidence="1">
    <location>
        <begin position="1"/>
        <end position="19"/>
    </location>
</feature>
<reference evidence="3" key="2">
    <citation type="submission" date="2015-09" db="EMBL/GenBank/DDBJ databases">
        <title>Draft genome sequence of a multidrug-resistant Chryseobacterium indologenes isolate from Malaysia.</title>
        <authorList>
            <person name="Yu C.Y."/>
            <person name="Ang G.Y."/>
            <person name="Chan K.-G."/>
        </authorList>
    </citation>
    <scope>NUCLEOTIDE SEQUENCE [LARGE SCALE GENOMIC DNA]</scope>
    <source>
        <strain evidence="3">CI_885</strain>
    </source>
</reference>